<protein>
    <submittedName>
        <fullName evidence="2">Uncharacterized protein</fullName>
    </submittedName>
</protein>
<dbReference type="Proteomes" id="UP001175211">
    <property type="component" value="Unassembled WGS sequence"/>
</dbReference>
<feature type="region of interest" description="Disordered" evidence="1">
    <location>
        <begin position="28"/>
        <end position="63"/>
    </location>
</feature>
<evidence type="ECO:0000256" key="1">
    <source>
        <dbReference type="SAM" id="MobiDB-lite"/>
    </source>
</evidence>
<dbReference type="GeneID" id="85353603"/>
<name>A0AA39JSB3_ARMTA</name>
<dbReference type="EMBL" id="JAUEPS010000049">
    <property type="protein sequence ID" value="KAK0445663.1"/>
    <property type="molecule type" value="Genomic_DNA"/>
</dbReference>
<comment type="caution">
    <text evidence="2">The sequence shown here is derived from an EMBL/GenBank/DDBJ whole genome shotgun (WGS) entry which is preliminary data.</text>
</comment>
<feature type="region of interest" description="Disordered" evidence="1">
    <location>
        <begin position="313"/>
        <end position="350"/>
    </location>
</feature>
<organism evidence="2 3">
    <name type="scientific">Armillaria tabescens</name>
    <name type="common">Ringless honey mushroom</name>
    <name type="synonym">Agaricus tabescens</name>
    <dbReference type="NCBI Taxonomy" id="1929756"/>
    <lineage>
        <taxon>Eukaryota</taxon>
        <taxon>Fungi</taxon>
        <taxon>Dikarya</taxon>
        <taxon>Basidiomycota</taxon>
        <taxon>Agaricomycotina</taxon>
        <taxon>Agaricomycetes</taxon>
        <taxon>Agaricomycetidae</taxon>
        <taxon>Agaricales</taxon>
        <taxon>Marasmiineae</taxon>
        <taxon>Physalacriaceae</taxon>
        <taxon>Desarmillaria</taxon>
    </lineage>
</organism>
<sequence>MSEHPTLAGMVAPPYVDPTTKVGMMSQIVMSGSGLKPATQPDPAQPDPEKPGPSGGLWQAQGSGVDFRKPKPWAFGLVETISVIALSFMLVRDEPDPNLIVNGRHNHQRPQHYGESDDEHTAVPSVPRQSKCIRTNDETLEECDEPEVPEKQAGPISTIHLSASQCSPPTQHMPGDSLSFPDPPALLVFPVDPADISNTGSWKEHKDQIIKISDHLHGLLTLQKTCVYLDKKLLAVQHNADRAHLKKREYYLPAIPPVSHPNPFKSKTSFQASASNLNGGRVHYDTTRDEEQYSSNSWTTKIRVPHRAQISEDLGSRNPSLHKGNCQGCSLSNPGLDQGNNDGNQGPFHRDPGYSQILACSAYSEYTSIASDTAFKETEANIPTFNSNPNPRDSCENKVIDTLAWNNNIGNPVLPYSTNNQQAKDMKNI</sequence>
<proteinExistence type="predicted"/>
<reference evidence="2" key="1">
    <citation type="submission" date="2023-06" db="EMBL/GenBank/DDBJ databases">
        <authorList>
            <consortium name="Lawrence Berkeley National Laboratory"/>
            <person name="Ahrendt S."/>
            <person name="Sahu N."/>
            <person name="Indic B."/>
            <person name="Wong-Bajracharya J."/>
            <person name="Merenyi Z."/>
            <person name="Ke H.-M."/>
            <person name="Monk M."/>
            <person name="Kocsube S."/>
            <person name="Drula E."/>
            <person name="Lipzen A."/>
            <person name="Balint B."/>
            <person name="Henrissat B."/>
            <person name="Andreopoulos B."/>
            <person name="Martin F.M."/>
            <person name="Harder C.B."/>
            <person name="Rigling D."/>
            <person name="Ford K.L."/>
            <person name="Foster G.D."/>
            <person name="Pangilinan J."/>
            <person name="Papanicolaou A."/>
            <person name="Barry K."/>
            <person name="LaButti K."/>
            <person name="Viragh M."/>
            <person name="Koriabine M."/>
            <person name="Yan M."/>
            <person name="Riley R."/>
            <person name="Champramary S."/>
            <person name="Plett K.L."/>
            <person name="Tsai I.J."/>
            <person name="Slot J."/>
            <person name="Sipos G."/>
            <person name="Plett J."/>
            <person name="Nagy L.G."/>
            <person name="Grigoriev I.V."/>
        </authorList>
    </citation>
    <scope>NUCLEOTIDE SEQUENCE</scope>
    <source>
        <strain evidence="2">CCBAS 213</strain>
    </source>
</reference>
<feature type="region of interest" description="Disordered" evidence="1">
    <location>
        <begin position="103"/>
        <end position="126"/>
    </location>
</feature>
<accession>A0AA39JSB3</accession>
<feature type="compositionally biased region" description="Basic and acidic residues" evidence="1">
    <location>
        <begin position="112"/>
        <end position="121"/>
    </location>
</feature>
<gene>
    <name evidence="2" type="ORF">EV420DRAFT_1484297</name>
</gene>
<feature type="compositionally biased region" description="Low complexity" evidence="1">
    <location>
        <begin position="333"/>
        <end position="347"/>
    </location>
</feature>
<evidence type="ECO:0000313" key="2">
    <source>
        <dbReference type="EMBL" id="KAK0445663.1"/>
    </source>
</evidence>
<evidence type="ECO:0000313" key="3">
    <source>
        <dbReference type="Proteomes" id="UP001175211"/>
    </source>
</evidence>
<dbReference type="AlphaFoldDB" id="A0AA39JSB3"/>
<keyword evidence="3" id="KW-1185">Reference proteome</keyword>
<dbReference type="RefSeq" id="XP_060325567.1">
    <property type="nucleotide sequence ID" value="XM_060470055.1"/>
</dbReference>